<dbReference type="AlphaFoldDB" id="A0A1E3FI38"/>
<evidence type="ECO:0000313" key="5">
    <source>
        <dbReference type="Proteomes" id="UP000664048"/>
    </source>
</evidence>
<evidence type="ECO:0000313" key="3">
    <source>
        <dbReference type="EMBL" id="WFN19230.1"/>
    </source>
</evidence>
<sequence length="348" mass="40961">MSIVFNTTETFRDDYTFRNSKESIQRWPFPFFEDKYEYTMNLEPHVKVPGTVYAANFDIDEHYVAEMKERAIALEERPGQHFKALPNMMQAQWDLLELIMESYAADYPEYFTLSIDGSQWTWENKLLNIKDTFTFGDPKTLPYEPMEYITRQAQGEWIVVDDRDDTLYWSAAMATERADYSLRFNLGMSWKEWHGPTISSLHDSGILERGLKFLKRMRIGHPVRRLNWTFTVNPRLETSAETLPEWAPDRAKLTLDDVGKKVNMRVELQPLHRLPRSNAIVFPVRTYFASLEELCTIPKWGRRMHRVLRDLNPEIRDYKGFTLYHDLMVEYLSKFDDGAPTSPGNGPE</sequence>
<dbReference type="EMBL" id="JAGEMX010000007">
    <property type="protein sequence ID" value="MBO1832379.1"/>
    <property type="molecule type" value="Genomic_DNA"/>
</dbReference>
<dbReference type="EMBL" id="JAENIB010000004">
    <property type="protein sequence ID" value="MBK1931086.1"/>
    <property type="molecule type" value="Genomic_DNA"/>
</dbReference>
<evidence type="ECO:0000313" key="4">
    <source>
        <dbReference type="Proteomes" id="UP000611459"/>
    </source>
</evidence>
<proteinExistence type="predicted"/>
<keyword evidence="5" id="KW-1185">Reference proteome</keyword>
<gene>
    <name evidence="2" type="ORF">J4M89_23635</name>
    <name evidence="1" type="ORF">JIN94_14460</name>
    <name evidence="3" type="ORF">LXE91_24975</name>
</gene>
<reference evidence="3 6" key="3">
    <citation type="submission" date="2021-12" db="EMBL/GenBank/DDBJ databases">
        <title>Genomic and phenotypic characterization of three Burkholderia contaminans isolates recovered from different sources.</title>
        <authorList>
            <person name="Lopez De Volder A."/>
            <person name="Fan Y."/>
            <person name="Nunvar J."/>
            <person name="Herrera T."/>
            <person name="Timp W."/>
            <person name="Degrossi J."/>
        </authorList>
    </citation>
    <scope>NUCLEOTIDE SEQUENCE [LARGE SCALE GENOMIC DNA]</scope>
    <source>
        <strain evidence="3 6">LMG 23361</strain>
    </source>
</reference>
<protein>
    <submittedName>
        <fullName evidence="1">DUF3445 domain-containing protein</fullName>
    </submittedName>
</protein>
<accession>A0A1E3FI38</accession>
<organism evidence="1 4">
    <name type="scientific">Burkholderia contaminans</name>
    <dbReference type="NCBI Taxonomy" id="488447"/>
    <lineage>
        <taxon>Bacteria</taxon>
        <taxon>Pseudomonadati</taxon>
        <taxon>Pseudomonadota</taxon>
        <taxon>Betaproteobacteria</taxon>
        <taxon>Burkholderiales</taxon>
        <taxon>Burkholderiaceae</taxon>
        <taxon>Burkholderia</taxon>
        <taxon>Burkholderia cepacia complex</taxon>
    </lineage>
</organism>
<reference evidence="2 5" key="2">
    <citation type="submission" date="2021-03" db="EMBL/GenBank/DDBJ databases">
        <title>Clinical course, treatment and visual outcome of an outbreak of Burkholderia contaminans endophthalmitis following cataract surgery.</title>
        <authorList>
            <person name="Lind C."/>
            <person name="Olsen K."/>
            <person name="Angelsen N.K."/>
            <person name="Krefting E.A."/>
            <person name="Fossen K."/>
            <person name="Gravningen K."/>
            <person name="Depoorter E."/>
            <person name="Vandamme P."/>
            <person name="Bertelsen G."/>
        </authorList>
    </citation>
    <scope>NUCLEOTIDE SEQUENCE [LARGE SCALE GENOMIC DNA]</scope>
    <source>
        <strain evidence="2 5">51242556</strain>
    </source>
</reference>
<name>A0A1E3FI38_9BURK</name>
<evidence type="ECO:0000313" key="1">
    <source>
        <dbReference type="EMBL" id="MBK1931086.1"/>
    </source>
</evidence>
<reference evidence="1" key="1">
    <citation type="submission" date="2021-01" db="EMBL/GenBank/DDBJ databases">
        <title>Outbreak of Burkholderia contaminns endophthalmitis traced to a clinical ventilation system.</title>
        <authorList>
            <person name="Lipuma J."/>
            <person name="Spilker T."/>
            <person name="Kratholm J."/>
        </authorList>
    </citation>
    <scope>NUCLEOTIDE SEQUENCE</scope>
    <source>
        <strain evidence="1">HI4954</strain>
    </source>
</reference>
<dbReference type="Proteomes" id="UP001220209">
    <property type="component" value="Chromosome 2"/>
</dbReference>
<dbReference type="OrthoDB" id="5242510at2"/>
<evidence type="ECO:0000313" key="6">
    <source>
        <dbReference type="Proteomes" id="UP001220209"/>
    </source>
</evidence>
<evidence type="ECO:0000313" key="2">
    <source>
        <dbReference type="EMBL" id="MBO1832379.1"/>
    </source>
</evidence>
<dbReference type="EMBL" id="CP090641">
    <property type="protein sequence ID" value="WFN19230.1"/>
    <property type="molecule type" value="Genomic_DNA"/>
</dbReference>
<dbReference type="Proteomes" id="UP000611459">
    <property type="component" value="Unassembled WGS sequence"/>
</dbReference>
<dbReference type="RefSeq" id="WP_039340456.1">
    <property type="nucleotide sequence ID" value="NZ_AP018357.1"/>
</dbReference>
<dbReference type="Proteomes" id="UP000664048">
    <property type="component" value="Unassembled WGS sequence"/>
</dbReference>
<dbReference type="Pfam" id="PF11927">
    <property type="entry name" value="HODM_asu-like"/>
    <property type="match status" value="1"/>
</dbReference>
<dbReference type="GeneID" id="93188665"/>
<dbReference type="InterPro" id="IPR021848">
    <property type="entry name" value="HODM_asu-like"/>
</dbReference>